<dbReference type="InterPro" id="IPR013784">
    <property type="entry name" value="Carb-bd-like_fold"/>
</dbReference>
<organism evidence="2 3">
    <name type="scientific">Pilimelia terevasa</name>
    <dbReference type="NCBI Taxonomy" id="53372"/>
    <lineage>
        <taxon>Bacteria</taxon>
        <taxon>Bacillati</taxon>
        <taxon>Actinomycetota</taxon>
        <taxon>Actinomycetes</taxon>
        <taxon>Micromonosporales</taxon>
        <taxon>Micromonosporaceae</taxon>
        <taxon>Pilimelia</taxon>
    </lineage>
</organism>
<protein>
    <recommendedName>
        <fullName evidence="4">Carboxypeptidase regulatory-like domain-containing protein</fullName>
    </recommendedName>
</protein>
<evidence type="ECO:0008006" key="4">
    <source>
        <dbReference type="Google" id="ProtNLM"/>
    </source>
</evidence>
<comment type="caution">
    <text evidence="2">The sequence shown here is derived from an EMBL/GenBank/DDBJ whole genome shotgun (WGS) entry which is preliminary data.</text>
</comment>
<proteinExistence type="predicted"/>
<reference evidence="2" key="1">
    <citation type="journal article" date="2014" name="Int. J. Syst. Evol. Microbiol.">
        <title>Complete genome sequence of Corynebacterium casei LMG S-19264T (=DSM 44701T), isolated from a smear-ripened cheese.</title>
        <authorList>
            <consortium name="US DOE Joint Genome Institute (JGI-PGF)"/>
            <person name="Walter F."/>
            <person name="Albersmeier A."/>
            <person name="Kalinowski J."/>
            <person name="Ruckert C."/>
        </authorList>
    </citation>
    <scope>NUCLEOTIDE SEQUENCE</scope>
    <source>
        <strain evidence="2">JCM 3091</strain>
    </source>
</reference>
<dbReference type="Gene3D" id="2.60.40.1120">
    <property type="entry name" value="Carboxypeptidase-like, regulatory domain"/>
    <property type="match status" value="1"/>
</dbReference>
<keyword evidence="3" id="KW-1185">Reference proteome</keyword>
<sequence>MRVVASVVAAVLSVGPGVLPGAAPASAAGGSSPAPVARSAAADRSPAAAAAVVGTPRAARLAVPATGRRAGTGSIVATATDAATGVALDGVCAQPLLPTAQVASVCGTGGSATVDNIPAGTVTVAVWTAPHRYYVGAAAQIVVAADSATPVAVALGRGGVITAAVTDPAGAAVPDATVEAFAHTGAQGHVSWGDTDAAGAAETPPVPPGTYRLFATPPAGSPLGRQWVGPAGGTGREHLAAQVTVAAGTTTAAPPVRLDPAGAVHGAVSTPAGADVPAWVHLRTEYAWDAADGVAADAAGKFTYPGLGPYDWALRLSGTGFAHQWAGGAATSETATGVQVTAGETAEVALRAVPGVHIRGRFAPVGPGENLRFIEVFDAGTGARLGISNTDADEPRYDVWALGGGDARLRWVTVVGNGPELTDGWYDRAALFADATPVTLPRGGRLPLDITAR</sequence>
<feature type="signal peptide" evidence="1">
    <location>
        <begin position="1"/>
        <end position="27"/>
    </location>
</feature>
<keyword evidence="1" id="KW-0732">Signal</keyword>
<evidence type="ECO:0000313" key="3">
    <source>
        <dbReference type="Proteomes" id="UP000662200"/>
    </source>
</evidence>
<dbReference type="AlphaFoldDB" id="A0A8J3FI61"/>
<evidence type="ECO:0000256" key="1">
    <source>
        <dbReference type="SAM" id="SignalP"/>
    </source>
</evidence>
<dbReference type="SUPFAM" id="SSF49452">
    <property type="entry name" value="Starch-binding domain-like"/>
    <property type="match status" value="1"/>
</dbReference>
<dbReference type="Proteomes" id="UP000662200">
    <property type="component" value="Unassembled WGS sequence"/>
</dbReference>
<feature type="chain" id="PRO_5035257868" description="Carboxypeptidase regulatory-like domain-containing protein" evidence="1">
    <location>
        <begin position="28"/>
        <end position="453"/>
    </location>
</feature>
<reference evidence="2" key="2">
    <citation type="submission" date="2020-09" db="EMBL/GenBank/DDBJ databases">
        <authorList>
            <person name="Sun Q."/>
            <person name="Ohkuma M."/>
        </authorList>
    </citation>
    <scope>NUCLEOTIDE SEQUENCE</scope>
    <source>
        <strain evidence="2">JCM 3091</strain>
    </source>
</reference>
<accession>A0A8J3FI61</accession>
<name>A0A8J3FI61_9ACTN</name>
<dbReference type="EMBL" id="BMQC01000006">
    <property type="protein sequence ID" value="GGK28497.1"/>
    <property type="molecule type" value="Genomic_DNA"/>
</dbReference>
<dbReference type="RefSeq" id="WP_189114107.1">
    <property type="nucleotide sequence ID" value="NZ_BMQC01000006.1"/>
</dbReference>
<evidence type="ECO:0000313" key="2">
    <source>
        <dbReference type="EMBL" id="GGK28497.1"/>
    </source>
</evidence>
<dbReference type="GO" id="GO:0030246">
    <property type="term" value="F:carbohydrate binding"/>
    <property type="evidence" value="ECO:0007669"/>
    <property type="project" value="InterPro"/>
</dbReference>
<gene>
    <name evidence="2" type="ORF">GCM10010124_21440</name>
</gene>